<proteinExistence type="predicted"/>
<gene>
    <name evidence="2" type="ORF">Nepgr_003347</name>
</gene>
<dbReference type="Proteomes" id="UP001279734">
    <property type="component" value="Unassembled WGS sequence"/>
</dbReference>
<feature type="compositionally biased region" description="Basic and acidic residues" evidence="1">
    <location>
        <begin position="52"/>
        <end position="61"/>
    </location>
</feature>
<reference evidence="2" key="1">
    <citation type="submission" date="2023-05" db="EMBL/GenBank/DDBJ databases">
        <title>Nepenthes gracilis genome sequencing.</title>
        <authorList>
            <person name="Fukushima K."/>
        </authorList>
    </citation>
    <scope>NUCLEOTIDE SEQUENCE</scope>
    <source>
        <strain evidence="2">SING2019-196</strain>
    </source>
</reference>
<dbReference type="EMBL" id="BSYO01000003">
    <property type="protein sequence ID" value="GMH01508.1"/>
    <property type="molecule type" value="Genomic_DNA"/>
</dbReference>
<comment type="caution">
    <text evidence="2">The sequence shown here is derived from an EMBL/GenBank/DDBJ whole genome shotgun (WGS) entry which is preliminary data.</text>
</comment>
<protein>
    <submittedName>
        <fullName evidence="2">Uncharacterized protein</fullName>
    </submittedName>
</protein>
<organism evidence="2 3">
    <name type="scientific">Nepenthes gracilis</name>
    <name type="common">Slender pitcher plant</name>
    <dbReference type="NCBI Taxonomy" id="150966"/>
    <lineage>
        <taxon>Eukaryota</taxon>
        <taxon>Viridiplantae</taxon>
        <taxon>Streptophyta</taxon>
        <taxon>Embryophyta</taxon>
        <taxon>Tracheophyta</taxon>
        <taxon>Spermatophyta</taxon>
        <taxon>Magnoliopsida</taxon>
        <taxon>eudicotyledons</taxon>
        <taxon>Gunneridae</taxon>
        <taxon>Pentapetalae</taxon>
        <taxon>Caryophyllales</taxon>
        <taxon>Nepenthaceae</taxon>
        <taxon>Nepenthes</taxon>
    </lineage>
</organism>
<sequence length="71" mass="7877">MHGTALRGLVEFLEGKKLKVRKRSDGGGGGEVDDFGEEDREAAGSGKKMKKVEKNKGESRWHATSKRRKYA</sequence>
<evidence type="ECO:0000313" key="2">
    <source>
        <dbReference type="EMBL" id="GMH01508.1"/>
    </source>
</evidence>
<name>A0AAD3RZC1_NEPGR</name>
<feature type="compositionally biased region" description="Acidic residues" evidence="1">
    <location>
        <begin position="31"/>
        <end position="40"/>
    </location>
</feature>
<accession>A0AAD3RZC1</accession>
<feature type="region of interest" description="Disordered" evidence="1">
    <location>
        <begin position="21"/>
        <end position="71"/>
    </location>
</feature>
<keyword evidence="3" id="KW-1185">Reference proteome</keyword>
<evidence type="ECO:0000256" key="1">
    <source>
        <dbReference type="SAM" id="MobiDB-lite"/>
    </source>
</evidence>
<dbReference type="AlphaFoldDB" id="A0AAD3RZC1"/>
<evidence type="ECO:0000313" key="3">
    <source>
        <dbReference type="Proteomes" id="UP001279734"/>
    </source>
</evidence>